<organism evidence="2 3">
    <name type="scientific">Galleria mellonella</name>
    <name type="common">Greater wax moth</name>
    <dbReference type="NCBI Taxonomy" id="7137"/>
    <lineage>
        <taxon>Eukaryota</taxon>
        <taxon>Metazoa</taxon>
        <taxon>Ecdysozoa</taxon>
        <taxon>Arthropoda</taxon>
        <taxon>Hexapoda</taxon>
        <taxon>Insecta</taxon>
        <taxon>Pterygota</taxon>
        <taxon>Neoptera</taxon>
        <taxon>Endopterygota</taxon>
        <taxon>Lepidoptera</taxon>
        <taxon>Glossata</taxon>
        <taxon>Ditrysia</taxon>
        <taxon>Pyraloidea</taxon>
        <taxon>Pyralidae</taxon>
        <taxon>Galleriinae</taxon>
        <taxon>Galleria</taxon>
    </lineage>
</organism>
<reference evidence="3" key="1">
    <citation type="submission" date="2025-08" db="UniProtKB">
        <authorList>
            <consortium name="RefSeq"/>
        </authorList>
    </citation>
    <scope>IDENTIFICATION</scope>
    <source>
        <tissue evidence="3">Whole larvae</tissue>
    </source>
</reference>
<sequence>MTELSFFFVDHNNNNITCREPKPLFFSIYAPWYITEEQGGSVYNSVWGSSSGRELSAQPPLYRATAPSIHVLHSQHHVNCLLFLGKFCDYMGERVRRRPLTFRMTQILSGHGCFGRYLCHIARREPTEECHACGADQDTAEHTLEECPAYADERRDLSAVVGTDLSLPAVVRRMVSSERSWEAMLVFCDAVMSQKEAAERERESATLAPSIRRRRVRRRRRGVPSSAPPPSPLGPG</sequence>
<evidence type="ECO:0000313" key="3">
    <source>
        <dbReference type="RefSeq" id="XP_052749824.1"/>
    </source>
</evidence>
<feature type="compositionally biased region" description="Basic residues" evidence="1">
    <location>
        <begin position="211"/>
        <end position="222"/>
    </location>
</feature>
<accession>A0ABM3MEI4</accession>
<protein>
    <submittedName>
        <fullName evidence="3">Uncharacterized protein LOC128200444</fullName>
    </submittedName>
</protein>
<keyword evidence="2" id="KW-1185">Reference proteome</keyword>
<proteinExistence type="predicted"/>
<name>A0ABM3MEI4_GALME</name>
<feature type="compositionally biased region" description="Pro residues" evidence="1">
    <location>
        <begin position="226"/>
        <end position="236"/>
    </location>
</feature>
<gene>
    <name evidence="3" type="primary">LOC128200444</name>
</gene>
<evidence type="ECO:0000313" key="2">
    <source>
        <dbReference type="Proteomes" id="UP001652740"/>
    </source>
</evidence>
<dbReference type="Proteomes" id="UP001652740">
    <property type="component" value="Unplaced"/>
</dbReference>
<evidence type="ECO:0000256" key="1">
    <source>
        <dbReference type="SAM" id="MobiDB-lite"/>
    </source>
</evidence>
<feature type="region of interest" description="Disordered" evidence="1">
    <location>
        <begin position="198"/>
        <end position="236"/>
    </location>
</feature>
<dbReference type="GeneID" id="128200444"/>
<dbReference type="RefSeq" id="XP_052749824.1">
    <property type="nucleotide sequence ID" value="XM_052893864.1"/>
</dbReference>